<dbReference type="Proteomes" id="UP001172102">
    <property type="component" value="Unassembled WGS sequence"/>
</dbReference>
<evidence type="ECO:0000313" key="1">
    <source>
        <dbReference type="EMBL" id="KAK0715204.1"/>
    </source>
</evidence>
<protein>
    <submittedName>
        <fullName evidence="1">Uncharacterized protein</fullName>
    </submittedName>
</protein>
<sequence length="322" mass="37875">MVGALRMASLCSRRFRARVTLPPPAMRTWLNYRPVREYASPPYLAHNIRDGVEAYWGILVPSGKLDRENLTSWLNDNRLILKPTIASPKRVETSMYKKKWITPYVRFVSKALLSNFLEELDPKHPHHRATIFRIRESMVPFIRDMVKALGRMPFARQMRRWTTVPSERETFDDSYIDRIDWSKPAIVHGLWKTDAIEVSPHDHGYRIHLWWHMPCLPDQTEIYKMNDPRGFEVIEISYSPAKLMKDGEVVRAGPDPSPWDEYAYVNLVHEVWIARTSLEPPSSFETNMGKMIRYNHSAWALQYAMGQMVKRFAKREKKKGWC</sequence>
<accession>A0AA40DT57</accession>
<organism evidence="1 2">
    <name type="scientific">Lasiosphaeris hirsuta</name>
    <dbReference type="NCBI Taxonomy" id="260670"/>
    <lineage>
        <taxon>Eukaryota</taxon>
        <taxon>Fungi</taxon>
        <taxon>Dikarya</taxon>
        <taxon>Ascomycota</taxon>
        <taxon>Pezizomycotina</taxon>
        <taxon>Sordariomycetes</taxon>
        <taxon>Sordariomycetidae</taxon>
        <taxon>Sordariales</taxon>
        <taxon>Lasiosphaeriaceae</taxon>
        <taxon>Lasiosphaeris</taxon>
    </lineage>
</organism>
<gene>
    <name evidence="1" type="ORF">B0H67DRAFT_580190</name>
</gene>
<proteinExistence type="predicted"/>
<name>A0AA40DT57_9PEZI</name>
<reference evidence="1" key="1">
    <citation type="submission" date="2023-06" db="EMBL/GenBank/DDBJ databases">
        <title>Genome-scale phylogeny and comparative genomics of the fungal order Sordariales.</title>
        <authorList>
            <consortium name="Lawrence Berkeley National Laboratory"/>
            <person name="Hensen N."/>
            <person name="Bonometti L."/>
            <person name="Westerberg I."/>
            <person name="Brannstrom I.O."/>
            <person name="Guillou S."/>
            <person name="Cros-Aarteil S."/>
            <person name="Calhoun S."/>
            <person name="Haridas S."/>
            <person name="Kuo A."/>
            <person name="Mondo S."/>
            <person name="Pangilinan J."/>
            <person name="Riley R."/>
            <person name="Labutti K."/>
            <person name="Andreopoulos B."/>
            <person name="Lipzen A."/>
            <person name="Chen C."/>
            <person name="Yanf M."/>
            <person name="Daum C."/>
            <person name="Ng V."/>
            <person name="Clum A."/>
            <person name="Steindorff A."/>
            <person name="Ohm R."/>
            <person name="Martin F."/>
            <person name="Silar P."/>
            <person name="Natvig D."/>
            <person name="Lalanne C."/>
            <person name="Gautier V."/>
            <person name="Ament-Velasquez S.L."/>
            <person name="Kruys A."/>
            <person name="Hutchinson M.I."/>
            <person name="Powell A.J."/>
            <person name="Barry K."/>
            <person name="Miller A.N."/>
            <person name="Grigoriev I.V."/>
            <person name="Debuchy R."/>
            <person name="Gladieux P."/>
            <person name="Thoren M.H."/>
            <person name="Johannesson H."/>
        </authorList>
    </citation>
    <scope>NUCLEOTIDE SEQUENCE</scope>
    <source>
        <strain evidence="1">SMH4607-1</strain>
    </source>
</reference>
<dbReference type="EMBL" id="JAUKUA010000004">
    <property type="protein sequence ID" value="KAK0715204.1"/>
    <property type="molecule type" value="Genomic_DNA"/>
</dbReference>
<evidence type="ECO:0000313" key="2">
    <source>
        <dbReference type="Proteomes" id="UP001172102"/>
    </source>
</evidence>
<comment type="caution">
    <text evidence="1">The sequence shown here is derived from an EMBL/GenBank/DDBJ whole genome shotgun (WGS) entry which is preliminary data.</text>
</comment>
<dbReference type="AlphaFoldDB" id="A0AA40DT57"/>
<keyword evidence="2" id="KW-1185">Reference proteome</keyword>